<dbReference type="KEGG" id="tsa:AciPR4_3156"/>
<dbReference type="InterPro" id="IPR053140">
    <property type="entry name" value="GDSL_Rv0518-like"/>
</dbReference>
<keyword evidence="4" id="KW-1185">Reference proteome</keyword>
<accession>E8V6W2</accession>
<dbReference type="CDD" id="cd01830">
    <property type="entry name" value="XynE_like"/>
    <property type="match status" value="1"/>
</dbReference>
<evidence type="ECO:0000256" key="1">
    <source>
        <dbReference type="SAM" id="SignalP"/>
    </source>
</evidence>
<dbReference type="Gene3D" id="3.40.50.1110">
    <property type="entry name" value="SGNH hydrolase"/>
    <property type="match status" value="1"/>
</dbReference>
<dbReference type="Pfam" id="PF13472">
    <property type="entry name" value="Lipase_GDSL_2"/>
    <property type="match status" value="1"/>
</dbReference>
<protein>
    <submittedName>
        <fullName evidence="3">Lipolytic protein G-D-S-L family</fullName>
    </submittedName>
</protein>
<name>E8V6W2_TERSS</name>
<organism evidence="3 4">
    <name type="scientific">Terriglobus saanensis (strain ATCC BAA-1853 / DSM 23119 / SP1PR4)</name>
    <dbReference type="NCBI Taxonomy" id="401053"/>
    <lineage>
        <taxon>Bacteria</taxon>
        <taxon>Pseudomonadati</taxon>
        <taxon>Acidobacteriota</taxon>
        <taxon>Terriglobia</taxon>
        <taxon>Terriglobales</taxon>
        <taxon>Acidobacteriaceae</taxon>
        <taxon>Terriglobus</taxon>
    </lineage>
</organism>
<dbReference type="SUPFAM" id="SSF52266">
    <property type="entry name" value="SGNH hydrolase"/>
    <property type="match status" value="1"/>
</dbReference>
<keyword evidence="1" id="KW-0732">Signal</keyword>
<dbReference type="HOGENOM" id="CLU_029872_1_0_0"/>
<evidence type="ECO:0000259" key="2">
    <source>
        <dbReference type="Pfam" id="PF13472"/>
    </source>
</evidence>
<proteinExistence type="predicted"/>
<dbReference type="RefSeq" id="WP_013569645.1">
    <property type="nucleotide sequence ID" value="NC_014963.1"/>
</dbReference>
<dbReference type="InterPro" id="IPR036514">
    <property type="entry name" value="SGNH_hydro_sf"/>
</dbReference>
<evidence type="ECO:0000313" key="4">
    <source>
        <dbReference type="Proteomes" id="UP000006844"/>
    </source>
</evidence>
<dbReference type="STRING" id="401053.AciPR4_3156"/>
<dbReference type="InterPro" id="IPR013830">
    <property type="entry name" value="SGNH_hydro"/>
</dbReference>
<reference evidence="3 4" key="1">
    <citation type="journal article" date="2012" name="Stand. Genomic Sci.">
        <title>Complete genome sequence of Terriglobus saanensis type strain SP1PR4(T), an Acidobacteria from tundra soil.</title>
        <authorList>
            <person name="Rawat S.R."/>
            <person name="Mannisto M.K."/>
            <person name="Starovoytov V."/>
            <person name="Goodwin L."/>
            <person name="Nolan M."/>
            <person name="Hauser L."/>
            <person name="Land M."/>
            <person name="Davenport K.W."/>
            <person name="Woyke T."/>
            <person name="Haggblom M.M."/>
        </authorList>
    </citation>
    <scope>NUCLEOTIDE SEQUENCE</scope>
    <source>
        <strain evidence="4">ATCC BAA-1853 / DSM 23119 / SP1PR4</strain>
    </source>
</reference>
<feature type="domain" description="SGNH hydrolase-type esterase" evidence="2">
    <location>
        <begin position="197"/>
        <end position="388"/>
    </location>
</feature>
<evidence type="ECO:0000313" key="3">
    <source>
        <dbReference type="EMBL" id="ADV83914.1"/>
    </source>
</evidence>
<dbReference type="EMBL" id="CP002467">
    <property type="protein sequence ID" value="ADV83914.1"/>
    <property type="molecule type" value="Genomic_DNA"/>
</dbReference>
<sequence>MRRISLLLLLFVASITQAETQWVGTWATSPLSGNAKISDTLKLGEAETTVREVVHISQGGNTMRLTLTNEFGGVPLNISSVHVAFLSAGSRILPATDRAITFGGQSSTTIPTGQFLSSDPVKLTLPIFSDLVISIVVPTQALTTVTYHPLAVETTYFAAGNHAADEAMDEAPTNTSWYFLKNVQVNAEKKSAAIVTLGDSITDGTASTVDANRRWPDVLAARLASNKKTKYLSILNEGISGNRILHEGTGPRALSRLDRDVLAAPGIKFLILLEGINDIGRTVQPLRPGDEVTADAIINGMKEIVMRARARNIRVIGATLTPFVGAKYASPAGEAMRQQVNAFIRTQGSFDGVIDFDKATQDPAHPDQFLPKYDHGDHLHPSDVGYAAMGSFVDLKLFK</sequence>
<gene>
    <name evidence="3" type="ordered locus">AciPR4_3156</name>
</gene>
<dbReference type="PANTHER" id="PTHR43784">
    <property type="entry name" value="GDSL-LIKE LIPASE/ACYLHYDROLASE, PUTATIVE (AFU_ORTHOLOGUE AFUA_2G00820)-RELATED"/>
    <property type="match status" value="1"/>
</dbReference>
<dbReference type="GO" id="GO:0016788">
    <property type="term" value="F:hydrolase activity, acting on ester bonds"/>
    <property type="evidence" value="ECO:0007669"/>
    <property type="project" value="UniProtKB-ARBA"/>
</dbReference>
<dbReference type="OrthoDB" id="1828825at2"/>
<dbReference type="Proteomes" id="UP000006844">
    <property type="component" value="Chromosome"/>
</dbReference>
<dbReference type="PANTHER" id="PTHR43784:SF2">
    <property type="entry name" value="GDSL-LIKE LIPASE_ACYLHYDROLASE, PUTATIVE (AFU_ORTHOLOGUE AFUA_2G00820)-RELATED"/>
    <property type="match status" value="1"/>
</dbReference>
<feature type="signal peptide" evidence="1">
    <location>
        <begin position="1"/>
        <end position="18"/>
    </location>
</feature>
<dbReference type="AlphaFoldDB" id="E8V6W2"/>
<feature type="chain" id="PRO_5003232472" evidence="1">
    <location>
        <begin position="19"/>
        <end position="399"/>
    </location>
</feature>
<dbReference type="eggNOG" id="COG2755">
    <property type="taxonomic scope" value="Bacteria"/>
</dbReference>